<name>A0A7R7XJK3_9EURO</name>
<keyword evidence="4" id="KW-1185">Reference proteome</keyword>
<feature type="signal peptide" evidence="2">
    <location>
        <begin position="1"/>
        <end position="16"/>
    </location>
</feature>
<reference evidence="3" key="2">
    <citation type="submission" date="2021-02" db="EMBL/GenBank/DDBJ databases">
        <title>Aspergillus puulaauensis MK2 genome sequence.</title>
        <authorList>
            <person name="Futagami T."/>
            <person name="Mori K."/>
            <person name="Kadooka C."/>
            <person name="Tanaka T."/>
        </authorList>
    </citation>
    <scope>NUCLEOTIDE SEQUENCE</scope>
    <source>
        <strain evidence="3">MK2</strain>
    </source>
</reference>
<feature type="compositionally biased region" description="Low complexity" evidence="1">
    <location>
        <begin position="85"/>
        <end position="103"/>
    </location>
</feature>
<dbReference type="EMBL" id="AP024445">
    <property type="protein sequence ID" value="BCS22258.1"/>
    <property type="molecule type" value="Genomic_DNA"/>
</dbReference>
<dbReference type="GeneID" id="64972263"/>
<evidence type="ECO:0000313" key="3">
    <source>
        <dbReference type="EMBL" id="BCS22258.1"/>
    </source>
</evidence>
<gene>
    <name evidence="3" type="ORF">APUU_30483A</name>
</gene>
<organism evidence="3 4">
    <name type="scientific">Aspergillus puulaauensis</name>
    <dbReference type="NCBI Taxonomy" id="1220207"/>
    <lineage>
        <taxon>Eukaryota</taxon>
        <taxon>Fungi</taxon>
        <taxon>Dikarya</taxon>
        <taxon>Ascomycota</taxon>
        <taxon>Pezizomycotina</taxon>
        <taxon>Eurotiomycetes</taxon>
        <taxon>Eurotiomycetidae</taxon>
        <taxon>Eurotiales</taxon>
        <taxon>Aspergillaceae</taxon>
        <taxon>Aspergillus</taxon>
    </lineage>
</organism>
<dbReference type="Proteomes" id="UP000654913">
    <property type="component" value="Chromosome 3"/>
</dbReference>
<sequence>MYKLLALASILACTSAALTAPGPEESIATLPDGPIVTATTLPGHSETVPDSPTETPSTTLPTGSGTPPWWSQSPTPGWSTSHPIGSGSLTPCGSSSSSSPSSTGGSGGDGPAFTGAAGALYKAGTIYAVAGGVLVGFGAVIVV</sequence>
<evidence type="ECO:0000313" key="4">
    <source>
        <dbReference type="Proteomes" id="UP000654913"/>
    </source>
</evidence>
<dbReference type="OrthoDB" id="10609069at2759"/>
<dbReference type="KEGG" id="apuu:APUU_30483A"/>
<evidence type="ECO:0000256" key="2">
    <source>
        <dbReference type="SAM" id="SignalP"/>
    </source>
</evidence>
<feature type="compositionally biased region" description="Low complexity" evidence="1">
    <location>
        <begin position="45"/>
        <end position="68"/>
    </location>
</feature>
<feature type="region of interest" description="Disordered" evidence="1">
    <location>
        <begin position="37"/>
        <end position="108"/>
    </location>
</feature>
<reference evidence="3" key="1">
    <citation type="submission" date="2021-01" db="EMBL/GenBank/DDBJ databases">
        <authorList>
            <consortium name="Aspergillus puulaauensis MK2 genome sequencing consortium"/>
            <person name="Kazuki M."/>
            <person name="Futagami T."/>
        </authorList>
    </citation>
    <scope>NUCLEOTIDE SEQUENCE</scope>
    <source>
        <strain evidence="3">MK2</strain>
    </source>
</reference>
<evidence type="ECO:0000256" key="1">
    <source>
        <dbReference type="SAM" id="MobiDB-lite"/>
    </source>
</evidence>
<dbReference type="RefSeq" id="XP_041554452.1">
    <property type="nucleotide sequence ID" value="XM_041701581.1"/>
</dbReference>
<accession>A0A7R7XJK3</accession>
<dbReference type="AlphaFoldDB" id="A0A7R7XJK3"/>
<protein>
    <submittedName>
        <fullName evidence="3">Uncharacterized protein</fullName>
    </submittedName>
</protein>
<feature type="chain" id="PRO_5030957518" evidence="2">
    <location>
        <begin position="17"/>
        <end position="143"/>
    </location>
</feature>
<feature type="compositionally biased region" description="Polar residues" evidence="1">
    <location>
        <begin position="69"/>
        <end position="83"/>
    </location>
</feature>
<keyword evidence="2" id="KW-0732">Signal</keyword>
<proteinExistence type="predicted"/>